<feature type="compositionally biased region" description="Basic residues" evidence="8">
    <location>
        <begin position="267"/>
        <end position="276"/>
    </location>
</feature>
<dbReference type="AlphaFoldDB" id="A0A550CKU5"/>
<dbReference type="EMBL" id="VDMD01000005">
    <property type="protein sequence ID" value="TRM65403.1"/>
    <property type="molecule type" value="Genomic_DNA"/>
</dbReference>
<evidence type="ECO:0000256" key="5">
    <source>
        <dbReference type="ARBA" id="ARBA00015162"/>
    </source>
</evidence>
<dbReference type="SMART" id="SM01312">
    <property type="entry name" value="RTC4"/>
    <property type="match status" value="1"/>
</dbReference>
<dbReference type="GO" id="GO:0005634">
    <property type="term" value="C:nucleus"/>
    <property type="evidence" value="ECO:0007669"/>
    <property type="project" value="UniProtKB-SubCell"/>
</dbReference>
<evidence type="ECO:0000256" key="7">
    <source>
        <dbReference type="ARBA" id="ARBA00023242"/>
    </source>
</evidence>
<evidence type="ECO:0000256" key="1">
    <source>
        <dbReference type="ARBA" id="ARBA00002738"/>
    </source>
</evidence>
<feature type="compositionally biased region" description="Low complexity" evidence="8">
    <location>
        <begin position="681"/>
        <end position="691"/>
    </location>
</feature>
<feature type="compositionally biased region" description="Basic and acidic residues" evidence="8">
    <location>
        <begin position="9"/>
        <end position="18"/>
    </location>
</feature>
<dbReference type="InterPro" id="IPR028094">
    <property type="entry name" value="RTC4_C"/>
</dbReference>
<evidence type="ECO:0000313" key="11">
    <source>
        <dbReference type="Proteomes" id="UP000320762"/>
    </source>
</evidence>
<comment type="subcellular location">
    <subcellularLocation>
        <location evidence="3">Cytoplasm</location>
    </subcellularLocation>
    <subcellularLocation>
        <location evidence="2">Nucleus</location>
    </subcellularLocation>
</comment>
<evidence type="ECO:0000313" key="10">
    <source>
        <dbReference type="EMBL" id="TRM65403.1"/>
    </source>
</evidence>
<name>A0A550CKU5_9AGAR</name>
<feature type="region of interest" description="Disordered" evidence="8">
    <location>
        <begin position="1"/>
        <end position="436"/>
    </location>
</feature>
<feature type="region of interest" description="Disordered" evidence="8">
    <location>
        <begin position="675"/>
        <end position="716"/>
    </location>
</feature>
<accession>A0A550CKU5</accession>
<evidence type="ECO:0000256" key="8">
    <source>
        <dbReference type="SAM" id="MobiDB-lite"/>
    </source>
</evidence>
<feature type="domain" description="Restriction of telomere capping protein 4 C-terminal" evidence="9">
    <location>
        <begin position="537"/>
        <end position="659"/>
    </location>
</feature>
<protein>
    <recommendedName>
        <fullName evidence="5">Restriction of telomere capping protein 4</fullName>
    </recommendedName>
</protein>
<evidence type="ECO:0000259" key="9">
    <source>
        <dbReference type="SMART" id="SM01312"/>
    </source>
</evidence>
<reference evidence="10 11" key="1">
    <citation type="journal article" date="2019" name="New Phytol.">
        <title>Comparative genomics reveals unique wood-decay strategies and fruiting body development in the Schizophyllaceae.</title>
        <authorList>
            <person name="Almasi E."/>
            <person name="Sahu N."/>
            <person name="Krizsan K."/>
            <person name="Balint B."/>
            <person name="Kovacs G.M."/>
            <person name="Kiss B."/>
            <person name="Cseklye J."/>
            <person name="Drula E."/>
            <person name="Henrissat B."/>
            <person name="Nagy I."/>
            <person name="Chovatia M."/>
            <person name="Adam C."/>
            <person name="LaButti K."/>
            <person name="Lipzen A."/>
            <person name="Riley R."/>
            <person name="Grigoriev I.V."/>
            <person name="Nagy L.G."/>
        </authorList>
    </citation>
    <scope>NUCLEOTIDE SEQUENCE [LARGE SCALE GENOMIC DNA]</scope>
    <source>
        <strain evidence="10 11">NL-1724</strain>
    </source>
</reference>
<dbReference type="Pfam" id="PF14474">
    <property type="entry name" value="RTC4"/>
    <property type="match status" value="1"/>
</dbReference>
<evidence type="ECO:0000256" key="4">
    <source>
        <dbReference type="ARBA" id="ARBA00009461"/>
    </source>
</evidence>
<dbReference type="GO" id="GO:0005737">
    <property type="term" value="C:cytoplasm"/>
    <property type="evidence" value="ECO:0007669"/>
    <property type="project" value="UniProtKB-SubCell"/>
</dbReference>
<evidence type="ECO:0000256" key="6">
    <source>
        <dbReference type="ARBA" id="ARBA00022490"/>
    </source>
</evidence>
<dbReference type="InterPro" id="IPR039024">
    <property type="entry name" value="RTC4"/>
</dbReference>
<feature type="compositionally biased region" description="Polar residues" evidence="8">
    <location>
        <begin position="85"/>
        <end position="97"/>
    </location>
</feature>
<keyword evidence="11" id="KW-1185">Reference proteome</keyword>
<keyword evidence="7" id="KW-0539">Nucleus</keyword>
<feature type="compositionally biased region" description="Basic and acidic residues" evidence="8">
    <location>
        <begin position="31"/>
        <end position="42"/>
    </location>
</feature>
<feature type="compositionally biased region" description="Low complexity" evidence="8">
    <location>
        <begin position="174"/>
        <end position="183"/>
    </location>
</feature>
<evidence type="ECO:0000256" key="2">
    <source>
        <dbReference type="ARBA" id="ARBA00004123"/>
    </source>
</evidence>
<feature type="compositionally biased region" description="Polar residues" evidence="8">
    <location>
        <begin position="127"/>
        <end position="140"/>
    </location>
</feature>
<dbReference type="OrthoDB" id="128308at2759"/>
<dbReference type="STRING" id="97359.A0A550CKU5"/>
<comment type="caution">
    <text evidence="10">The sequence shown here is derived from an EMBL/GenBank/DDBJ whole genome shotgun (WGS) entry which is preliminary data.</text>
</comment>
<comment type="similarity">
    <text evidence="4">Belongs to the RTC4 family.</text>
</comment>
<feature type="compositionally biased region" description="Acidic residues" evidence="8">
    <location>
        <begin position="246"/>
        <end position="263"/>
    </location>
</feature>
<dbReference type="PANTHER" id="PTHR41391">
    <property type="entry name" value="RESTRICTION OF TELOMERE CAPPING PROTEIN 4"/>
    <property type="match status" value="1"/>
</dbReference>
<feature type="compositionally biased region" description="Basic and acidic residues" evidence="8">
    <location>
        <begin position="399"/>
        <end position="417"/>
    </location>
</feature>
<feature type="compositionally biased region" description="Basic residues" evidence="8">
    <location>
        <begin position="220"/>
        <end position="233"/>
    </location>
</feature>
<gene>
    <name evidence="10" type="ORF">BD626DRAFT_454196</name>
</gene>
<comment type="function">
    <text evidence="1">May be involved in a process influencing telomere capping.</text>
</comment>
<keyword evidence="6" id="KW-0963">Cytoplasm</keyword>
<evidence type="ECO:0000256" key="3">
    <source>
        <dbReference type="ARBA" id="ARBA00004496"/>
    </source>
</evidence>
<proteinExistence type="inferred from homology"/>
<dbReference type="PANTHER" id="PTHR41391:SF1">
    <property type="entry name" value="RESTRICTION OF TELOMERE CAPPING PROTEIN 4"/>
    <property type="match status" value="1"/>
</dbReference>
<organism evidence="10 11">
    <name type="scientific">Schizophyllum amplum</name>
    <dbReference type="NCBI Taxonomy" id="97359"/>
    <lineage>
        <taxon>Eukaryota</taxon>
        <taxon>Fungi</taxon>
        <taxon>Dikarya</taxon>
        <taxon>Basidiomycota</taxon>
        <taxon>Agaricomycotina</taxon>
        <taxon>Agaricomycetes</taxon>
        <taxon>Agaricomycetidae</taxon>
        <taxon>Agaricales</taxon>
        <taxon>Schizophyllaceae</taxon>
        <taxon>Schizophyllum</taxon>
    </lineage>
</organism>
<dbReference type="Proteomes" id="UP000320762">
    <property type="component" value="Unassembled WGS sequence"/>
</dbReference>
<sequence>MNRLPSLSRIDDKSHSDVFKMSSRTVINGDAGKRRGEGRDGCEDLAMPKPNPSKKPPSVQRRDLFALSDSDDELTHPFGADISANRIQRSPSRSQASKPARADVDPARQQKQINIYKTLSFKKMSKSSDATAESRASTSKAPVEQIDLTKPDSTSKRPSSPSRLPLKHQSVNARRSPPRQQRVPSPPPPITSKPSRNLFAKSKTASKGQPAAPPTSNPFGKKKPQPKPVRRAQRQSPSPPPQAEPIEIDDDDGGDSDNDEEEEQMSRKKPVRKRNSNRITSPEPAPFPMPLTPRKKPRAQAFPMSNDSPLSSPPRRGPDAFPMQSPLSSQTRPVEEEEGSNEAACPSTVKTRLSLDKGKGKAVQLPPKNKAKPVRKPQPPPFSQFVPSLFDSPTSGNKRFSDDGLSEGERNAKRPRSESPTSTYELMDDDDPDLQLGQASADARDLCPYCDELLPPSPTPILQRLLDEVAKKSRPAPRPANARGRKAQLRHFAPVCQRHRFEREVLPEAESKGWPKKIDWGALPARVRRFSDELHGLLDDELDHAGCIFWKELAQEIKEKGSRAATGVSAQFENFEKVQIGYYGEQGAAIITQTLYSMFPMDIIDPDKVAPIGPGEFLQRVLLPEAGLRLIEEDRGLGQADALRTLRESAKYGVAMFPDDAGVAGGKASVAPEWQTGCQGARGPPATANRGGRARGGEAGRCGNSRAPSAEAQADT</sequence>